<name>A0ACA9SS12_9GLOM</name>
<organism evidence="1 2">
    <name type="scientific">Racocetra persica</name>
    <dbReference type="NCBI Taxonomy" id="160502"/>
    <lineage>
        <taxon>Eukaryota</taxon>
        <taxon>Fungi</taxon>
        <taxon>Fungi incertae sedis</taxon>
        <taxon>Mucoromycota</taxon>
        <taxon>Glomeromycotina</taxon>
        <taxon>Glomeromycetes</taxon>
        <taxon>Diversisporales</taxon>
        <taxon>Gigasporaceae</taxon>
        <taxon>Racocetra</taxon>
    </lineage>
</organism>
<feature type="non-terminal residue" evidence="1">
    <location>
        <position position="1"/>
    </location>
</feature>
<comment type="caution">
    <text evidence="1">The sequence shown here is derived from an EMBL/GenBank/DDBJ whole genome shotgun (WGS) entry which is preliminary data.</text>
</comment>
<dbReference type="Proteomes" id="UP000789920">
    <property type="component" value="Unassembled WGS sequence"/>
</dbReference>
<dbReference type="EMBL" id="CAJVQC010148531">
    <property type="protein sequence ID" value="CAG8845833.1"/>
    <property type="molecule type" value="Genomic_DNA"/>
</dbReference>
<accession>A0ACA9SS12</accession>
<sequence>TGSLWKGNSNSVLSIKTPIVKTKTKEPTTTIPLRKSTIVSLSKVNTASKNRTRTTVNKDTQPKFKSNTVSFEGKTPLVKTKTKGPTTTIPLRKSTIASLSK</sequence>
<reference evidence="1" key="1">
    <citation type="submission" date="2021-06" db="EMBL/GenBank/DDBJ databases">
        <authorList>
            <person name="Kallberg Y."/>
            <person name="Tangrot J."/>
            <person name="Rosling A."/>
        </authorList>
    </citation>
    <scope>NUCLEOTIDE SEQUENCE</scope>
    <source>
        <strain evidence="1">MA461A</strain>
    </source>
</reference>
<evidence type="ECO:0000313" key="2">
    <source>
        <dbReference type="Proteomes" id="UP000789920"/>
    </source>
</evidence>
<protein>
    <submittedName>
        <fullName evidence="1">6026_t:CDS:1</fullName>
    </submittedName>
</protein>
<gene>
    <name evidence="1" type="ORF">RPERSI_LOCUS33844</name>
</gene>
<feature type="non-terminal residue" evidence="1">
    <location>
        <position position="101"/>
    </location>
</feature>
<keyword evidence="2" id="KW-1185">Reference proteome</keyword>
<proteinExistence type="predicted"/>
<evidence type="ECO:0000313" key="1">
    <source>
        <dbReference type="EMBL" id="CAG8845833.1"/>
    </source>
</evidence>